<keyword evidence="3" id="KW-1185">Reference proteome</keyword>
<name>A0A8R1DW63_CAEJA</name>
<dbReference type="EnsemblMetazoa" id="CJA12439.1">
    <property type="protein sequence ID" value="CJA12439.1"/>
    <property type="gene ID" value="WBGene00131643"/>
</dbReference>
<protein>
    <submittedName>
        <fullName evidence="2">Uncharacterized protein</fullName>
    </submittedName>
</protein>
<sequence length="69" mass="8313">MFQRDIRNVENMRKEVDKYKELNEIIMGEFGKIEKERDALLEQVERNLGRLEVSNKLSFERIEQRGGKK</sequence>
<keyword evidence="1" id="KW-0175">Coiled coil</keyword>
<reference evidence="3" key="1">
    <citation type="submission" date="2010-08" db="EMBL/GenBank/DDBJ databases">
        <authorList>
            <consortium name="Caenorhabditis japonica Sequencing Consortium"/>
            <person name="Wilson R.K."/>
        </authorList>
    </citation>
    <scope>NUCLEOTIDE SEQUENCE [LARGE SCALE GENOMIC DNA]</scope>
    <source>
        <strain evidence="3">DF5081</strain>
    </source>
</reference>
<dbReference type="Proteomes" id="UP000005237">
    <property type="component" value="Unassembled WGS sequence"/>
</dbReference>
<proteinExistence type="predicted"/>
<evidence type="ECO:0000313" key="3">
    <source>
        <dbReference type="Proteomes" id="UP000005237"/>
    </source>
</evidence>
<organism evidence="2 3">
    <name type="scientific">Caenorhabditis japonica</name>
    <dbReference type="NCBI Taxonomy" id="281687"/>
    <lineage>
        <taxon>Eukaryota</taxon>
        <taxon>Metazoa</taxon>
        <taxon>Ecdysozoa</taxon>
        <taxon>Nematoda</taxon>
        <taxon>Chromadorea</taxon>
        <taxon>Rhabditida</taxon>
        <taxon>Rhabditina</taxon>
        <taxon>Rhabditomorpha</taxon>
        <taxon>Rhabditoidea</taxon>
        <taxon>Rhabditidae</taxon>
        <taxon>Peloderinae</taxon>
        <taxon>Caenorhabditis</taxon>
    </lineage>
</organism>
<accession>A0A8R1DW63</accession>
<evidence type="ECO:0000256" key="1">
    <source>
        <dbReference type="SAM" id="Coils"/>
    </source>
</evidence>
<feature type="coiled-coil region" evidence="1">
    <location>
        <begin position="2"/>
        <end position="29"/>
    </location>
</feature>
<evidence type="ECO:0000313" key="2">
    <source>
        <dbReference type="EnsemblMetazoa" id="CJA12439.1"/>
    </source>
</evidence>
<reference evidence="2" key="2">
    <citation type="submission" date="2022-06" db="UniProtKB">
        <authorList>
            <consortium name="EnsemblMetazoa"/>
        </authorList>
    </citation>
    <scope>IDENTIFICATION</scope>
    <source>
        <strain evidence="2">DF5081</strain>
    </source>
</reference>
<dbReference type="AlphaFoldDB" id="A0A8R1DW63"/>